<evidence type="ECO:0000256" key="5">
    <source>
        <dbReference type="ARBA" id="ARBA00022741"/>
    </source>
</evidence>
<evidence type="ECO:0000259" key="9">
    <source>
        <dbReference type="PROSITE" id="PS50109"/>
    </source>
</evidence>
<dbReference type="Pfam" id="PF07568">
    <property type="entry name" value="HisKA_2"/>
    <property type="match status" value="1"/>
</dbReference>
<gene>
    <name evidence="10" type="ORF">ACZ11_12725</name>
</gene>
<keyword evidence="7" id="KW-0067">ATP-binding</keyword>
<dbReference type="PANTHER" id="PTHR41523:SF8">
    <property type="entry name" value="ETHYLENE RESPONSE SENSOR PROTEIN"/>
    <property type="match status" value="1"/>
</dbReference>
<comment type="caution">
    <text evidence="10">The sequence shown here is derived from an EMBL/GenBank/DDBJ whole genome shotgun (WGS) entry which is preliminary data.</text>
</comment>
<dbReference type="Gene3D" id="3.30.450.20">
    <property type="entry name" value="PAS domain"/>
    <property type="match status" value="1"/>
</dbReference>
<proteinExistence type="predicted"/>
<dbReference type="Gene3D" id="3.30.565.10">
    <property type="entry name" value="Histidine kinase-like ATPase, C-terminal domain"/>
    <property type="match status" value="1"/>
</dbReference>
<dbReference type="InterPro" id="IPR022066">
    <property type="entry name" value="PdtaS_GAF"/>
</dbReference>
<keyword evidence="3" id="KW-0597">Phosphoprotein</keyword>
<keyword evidence="4" id="KW-0808">Transferase</keyword>
<dbReference type="Pfam" id="PF12282">
    <property type="entry name" value="GAF_PdtaS"/>
    <property type="match status" value="1"/>
</dbReference>
<reference evidence="11" key="1">
    <citation type="submission" date="2015-07" db="EMBL/GenBank/DDBJ databases">
        <authorList>
            <consortium name="Consortium for Microbial Forensics and Genomics (microFORGE)"/>
            <person name="Knight B.M."/>
            <person name="Roberts D.P."/>
            <person name="Lin D."/>
            <person name="Hari K."/>
            <person name="Fletcher J."/>
            <person name="Melcher U."/>
            <person name="Blagden T."/>
            <person name="Winegar R.A."/>
        </authorList>
    </citation>
    <scope>NUCLEOTIDE SEQUENCE [LARGE SCALE GENOMIC DNA]</scope>
    <source>
        <strain evidence="11">DSM 23493</strain>
    </source>
</reference>
<evidence type="ECO:0000256" key="4">
    <source>
        <dbReference type="ARBA" id="ARBA00022679"/>
    </source>
</evidence>
<evidence type="ECO:0000313" key="10">
    <source>
        <dbReference type="EMBL" id="KMY32938.1"/>
    </source>
</evidence>
<evidence type="ECO:0000256" key="7">
    <source>
        <dbReference type="ARBA" id="ARBA00022840"/>
    </source>
</evidence>
<dbReference type="EMBL" id="LFXJ01000005">
    <property type="protein sequence ID" value="KMY32938.1"/>
    <property type="molecule type" value="Genomic_DNA"/>
</dbReference>
<dbReference type="Pfam" id="PF02518">
    <property type="entry name" value="HATPase_c"/>
    <property type="match status" value="1"/>
</dbReference>
<dbReference type="PROSITE" id="PS50109">
    <property type="entry name" value="HIS_KIN"/>
    <property type="match status" value="1"/>
</dbReference>
<dbReference type="OrthoDB" id="9767435at2"/>
<feature type="domain" description="Histidine kinase" evidence="9">
    <location>
        <begin position="283"/>
        <end position="475"/>
    </location>
</feature>
<dbReference type="InterPro" id="IPR005467">
    <property type="entry name" value="His_kinase_dom"/>
</dbReference>
<organism evidence="10 11">
    <name type="scientific">Lysinibacillus xylanilyticus</name>
    <dbReference type="NCBI Taxonomy" id="582475"/>
    <lineage>
        <taxon>Bacteria</taxon>
        <taxon>Bacillati</taxon>
        <taxon>Bacillota</taxon>
        <taxon>Bacilli</taxon>
        <taxon>Bacillales</taxon>
        <taxon>Bacillaceae</taxon>
        <taxon>Lysinibacillus</taxon>
    </lineage>
</organism>
<dbReference type="GO" id="GO:0005524">
    <property type="term" value="F:ATP binding"/>
    <property type="evidence" value="ECO:0007669"/>
    <property type="project" value="UniProtKB-KW"/>
</dbReference>
<dbReference type="InterPro" id="IPR011495">
    <property type="entry name" value="Sig_transdc_His_kin_sub2_dim/P"/>
</dbReference>
<evidence type="ECO:0000256" key="8">
    <source>
        <dbReference type="ARBA" id="ARBA00023012"/>
    </source>
</evidence>
<dbReference type="AlphaFoldDB" id="A0A0K9FFG1"/>
<dbReference type="InterPro" id="IPR003594">
    <property type="entry name" value="HATPase_dom"/>
</dbReference>
<evidence type="ECO:0000256" key="3">
    <source>
        <dbReference type="ARBA" id="ARBA00022553"/>
    </source>
</evidence>
<dbReference type="GO" id="GO:0004673">
    <property type="term" value="F:protein histidine kinase activity"/>
    <property type="evidence" value="ECO:0007669"/>
    <property type="project" value="UniProtKB-EC"/>
</dbReference>
<dbReference type="PATRIC" id="fig|582475.4.peg.2184"/>
<dbReference type="Gene3D" id="3.30.450.280">
    <property type="entry name" value="GAF domain"/>
    <property type="match status" value="1"/>
</dbReference>
<evidence type="ECO:0000256" key="1">
    <source>
        <dbReference type="ARBA" id="ARBA00000085"/>
    </source>
</evidence>
<evidence type="ECO:0000313" key="11">
    <source>
        <dbReference type="Proteomes" id="UP000037326"/>
    </source>
</evidence>
<dbReference type="PANTHER" id="PTHR41523">
    <property type="entry name" value="TWO-COMPONENT SYSTEM SENSOR PROTEIN"/>
    <property type="match status" value="1"/>
</dbReference>
<evidence type="ECO:0000256" key="2">
    <source>
        <dbReference type="ARBA" id="ARBA00012438"/>
    </source>
</evidence>
<keyword evidence="5" id="KW-0547">Nucleotide-binding</keyword>
<dbReference type="GO" id="GO:0000160">
    <property type="term" value="P:phosphorelay signal transduction system"/>
    <property type="evidence" value="ECO:0007669"/>
    <property type="project" value="UniProtKB-KW"/>
</dbReference>
<sequence>MIGGLSLSNIQSLCRKYTSLSATDVEKLIEIEATLSYYAELTDCYMFIDCMLENLPHAIVVAEAFPKTESGYGLYEKSVIGKFVFESFEPAVFAAFKNKEKSSITRAITQEGITVEQNVVPLFNDQQQVIAVLIQEKKVETQTTPKDDIRHMPFALIEHIVEPNSQPIPVVSDLLVESIILTNHENKVIYSNPAGYRFISELSGLERFDNVALNKVLPFLQEVYDKGDDVFFLEITIDRKSFIVKKIPIRDQNDKVTLLIIQDLTELKLKENELMMKTFAIREIHHRVKNNLQTVTSLLRLQMRNELSASSASAFQEALNRIYSISSVYELILENEDNAEEKVDVIALSKKIGHKMVGTSNTPSIQLTFHDDNVQLFCHSKKAVSLALIICELLQNALKYAFIGREEGTIDIQFQQDASTISLHISDNGVGMQEVKASLGMEIITRLVEYDLAGTFSIIPSEQGTHTQIQFPVSEEVFILND</sequence>
<dbReference type="InterPro" id="IPR038424">
    <property type="entry name" value="H_kinase_PdtaS_GAF_sf"/>
</dbReference>
<dbReference type="SUPFAM" id="SSF55874">
    <property type="entry name" value="ATPase domain of HSP90 chaperone/DNA topoisomerase II/histidine kinase"/>
    <property type="match status" value="1"/>
</dbReference>
<keyword evidence="8" id="KW-0902">Two-component regulatory system</keyword>
<accession>A0A0K9FFG1</accession>
<dbReference type="InterPro" id="IPR036890">
    <property type="entry name" value="HATPase_C_sf"/>
</dbReference>
<protein>
    <recommendedName>
        <fullName evidence="2">histidine kinase</fullName>
        <ecNumber evidence="2">2.7.13.3</ecNumber>
    </recommendedName>
</protein>
<comment type="catalytic activity">
    <reaction evidence="1">
        <text>ATP + protein L-histidine = ADP + protein N-phospho-L-histidine.</text>
        <dbReference type="EC" id="2.7.13.3"/>
    </reaction>
</comment>
<evidence type="ECO:0000256" key="6">
    <source>
        <dbReference type="ARBA" id="ARBA00022777"/>
    </source>
</evidence>
<keyword evidence="6 10" id="KW-0418">Kinase</keyword>
<name>A0A0K9FFG1_9BACI</name>
<dbReference type="Proteomes" id="UP000037326">
    <property type="component" value="Unassembled WGS sequence"/>
</dbReference>
<dbReference type="EC" id="2.7.13.3" evidence="2"/>